<keyword evidence="4 8" id="KW-0418">Kinase</keyword>
<dbReference type="eggNOG" id="COG0283">
    <property type="taxonomic scope" value="Bacteria"/>
</dbReference>
<proteinExistence type="inferred from homology"/>
<dbReference type="GO" id="GO:0006220">
    <property type="term" value="P:pyrimidine nucleotide metabolic process"/>
    <property type="evidence" value="ECO:0007669"/>
    <property type="project" value="UniProtKB-UniRule"/>
</dbReference>
<dbReference type="NCBIfam" id="TIGR00017">
    <property type="entry name" value="cmk"/>
    <property type="match status" value="1"/>
</dbReference>
<name>L0F981_DESDL</name>
<dbReference type="PANTHER" id="PTHR21299:SF2">
    <property type="entry name" value="CYTIDYLATE KINASE"/>
    <property type="match status" value="1"/>
</dbReference>
<keyword evidence="3 8" id="KW-0547">Nucleotide-binding</keyword>
<keyword evidence="5 8" id="KW-0067">ATP-binding</keyword>
<keyword evidence="2 8" id="KW-0808">Transferase</keyword>
<dbReference type="GO" id="GO:0005829">
    <property type="term" value="C:cytosol"/>
    <property type="evidence" value="ECO:0007669"/>
    <property type="project" value="TreeGrafter"/>
</dbReference>
<dbReference type="CDD" id="cd02020">
    <property type="entry name" value="CMPK"/>
    <property type="match status" value="1"/>
</dbReference>
<organism evidence="10 11">
    <name type="scientific">Desulfitobacterium dichloroeliminans (strain LMG P-21439 / DCA1)</name>
    <dbReference type="NCBI Taxonomy" id="871963"/>
    <lineage>
        <taxon>Bacteria</taxon>
        <taxon>Bacillati</taxon>
        <taxon>Bacillota</taxon>
        <taxon>Clostridia</taxon>
        <taxon>Eubacteriales</taxon>
        <taxon>Desulfitobacteriaceae</taxon>
        <taxon>Desulfitobacterium</taxon>
    </lineage>
</organism>
<comment type="subcellular location">
    <subcellularLocation>
        <location evidence="8">Cytoplasm</location>
    </subcellularLocation>
</comment>
<dbReference type="InterPro" id="IPR011994">
    <property type="entry name" value="Cytidylate_kinase_dom"/>
</dbReference>
<sequence>MKDNLQVAIDGPAGAGKSTIAKGIAKRLGLFYVDTGAMYRAITHKALSLNIPLDQESAIVDMAWQSDITLDHTEARRVYCDGQDITEALRTPEVSRNVSVIAAYAGVRERLVDLQRREALRGAVVMDGRDIGTYVLPEANLKIFLTATSEERAKRRWLELQKAGKMVSFEEVHQDMQIRDQTDQQREVSPLVPAADAIMLDTTGLGVEEIIERIISLINN</sequence>
<dbReference type="HAMAP" id="MF_00238">
    <property type="entry name" value="Cytidyl_kinase_type1"/>
    <property type="match status" value="1"/>
</dbReference>
<dbReference type="HOGENOM" id="CLU_079959_0_2_9"/>
<dbReference type="InterPro" id="IPR027417">
    <property type="entry name" value="P-loop_NTPase"/>
</dbReference>
<reference evidence="11" key="1">
    <citation type="submission" date="2012-02" db="EMBL/GenBank/DDBJ databases">
        <title>Complete sequence of Desulfitobacterium dichloroeliminans LMG P-21439.</title>
        <authorList>
            <person name="Lucas S."/>
            <person name="Han J."/>
            <person name="Lapidus A."/>
            <person name="Cheng J.-F."/>
            <person name="Goodwin L."/>
            <person name="Pitluck S."/>
            <person name="Peters L."/>
            <person name="Ovchinnikova G."/>
            <person name="Teshima H."/>
            <person name="Detter J.C."/>
            <person name="Han C."/>
            <person name="Tapia R."/>
            <person name="Land M."/>
            <person name="Hauser L."/>
            <person name="Kyrpides N."/>
            <person name="Ivanova N."/>
            <person name="Pagani I."/>
            <person name="Kruse T."/>
            <person name="de Vos W.M."/>
            <person name="Boon N."/>
            <person name="Smidt H."/>
            <person name="Woyke T."/>
        </authorList>
    </citation>
    <scope>NUCLEOTIDE SEQUENCE [LARGE SCALE GENOMIC DNA]</scope>
    <source>
        <strain evidence="11">LMG P-21439 / DCA1</strain>
    </source>
</reference>
<keyword evidence="8" id="KW-0963">Cytoplasm</keyword>
<comment type="catalytic activity">
    <reaction evidence="6 8">
        <text>dCMP + ATP = dCDP + ADP</text>
        <dbReference type="Rhea" id="RHEA:25094"/>
        <dbReference type="ChEBI" id="CHEBI:30616"/>
        <dbReference type="ChEBI" id="CHEBI:57566"/>
        <dbReference type="ChEBI" id="CHEBI:58593"/>
        <dbReference type="ChEBI" id="CHEBI:456216"/>
        <dbReference type="EC" id="2.7.4.25"/>
    </reaction>
</comment>
<evidence type="ECO:0000256" key="7">
    <source>
        <dbReference type="ARBA" id="ARBA00048478"/>
    </source>
</evidence>
<evidence type="ECO:0000259" key="9">
    <source>
        <dbReference type="Pfam" id="PF02224"/>
    </source>
</evidence>
<dbReference type="STRING" id="871963.Desdi_2342"/>
<evidence type="ECO:0000256" key="6">
    <source>
        <dbReference type="ARBA" id="ARBA00047615"/>
    </source>
</evidence>
<accession>L0F981</accession>
<feature type="domain" description="Cytidylate kinase" evidence="9">
    <location>
        <begin position="7"/>
        <end position="219"/>
    </location>
</feature>
<evidence type="ECO:0000313" key="11">
    <source>
        <dbReference type="Proteomes" id="UP000010797"/>
    </source>
</evidence>
<dbReference type="AlphaFoldDB" id="L0F981"/>
<dbReference type="SUPFAM" id="SSF52540">
    <property type="entry name" value="P-loop containing nucleoside triphosphate hydrolases"/>
    <property type="match status" value="1"/>
</dbReference>
<dbReference type="GO" id="GO:0036430">
    <property type="term" value="F:CMP kinase activity"/>
    <property type="evidence" value="ECO:0007669"/>
    <property type="project" value="RHEA"/>
</dbReference>
<dbReference type="KEGG" id="ddl:Desdi_2342"/>
<dbReference type="OrthoDB" id="9807434at2"/>
<gene>
    <name evidence="8" type="primary">cmk</name>
    <name evidence="10" type="ordered locus">Desdi_2342</name>
</gene>
<evidence type="ECO:0000256" key="8">
    <source>
        <dbReference type="HAMAP-Rule" id="MF_00238"/>
    </source>
</evidence>
<dbReference type="Proteomes" id="UP000010797">
    <property type="component" value="Chromosome"/>
</dbReference>
<dbReference type="GO" id="GO:0036431">
    <property type="term" value="F:dCMP kinase activity"/>
    <property type="evidence" value="ECO:0007669"/>
    <property type="project" value="InterPro"/>
</dbReference>
<comment type="similarity">
    <text evidence="1 8">Belongs to the cytidylate kinase family. Type 1 subfamily.</text>
</comment>
<evidence type="ECO:0000313" key="10">
    <source>
        <dbReference type="EMBL" id="AGA69767.1"/>
    </source>
</evidence>
<evidence type="ECO:0000256" key="4">
    <source>
        <dbReference type="ARBA" id="ARBA00022777"/>
    </source>
</evidence>
<dbReference type="GO" id="GO:0005524">
    <property type="term" value="F:ATP binding"/>
    <property type="evidence" value="ECO:0007669"/>
    <property type="project" value="UniProtKB-UniRule"/>
</dbReference>
<dbReference type="EC" id="2.7.4.25" evidence="8"/>
<dbReference type="Gene3D" id="3.40.50.300">
    <property type="entry name" value="P-loop containing nucleotide triphosphate hydrolases"/>
    <property type="match status" value="1"/>
</dbReference>
<dbReference type="RefSeq" id="WP_015262740.1">
    <property type="nucleotide sequence ID" value="NC_019903.1"/>
</dbReference>
<protein>
    <recommendedName>
        <fullName evidence="8">Cytidylate kinase</fullName>
        <shortName evidence="8">CK</shortName>
        <ecNumber evidence="8">2.7.4.25</ecNumber>
    </recommendedName>
    <alternativeName>
        <fullName evidence="8">Cytidine monophosphate kinase</fullName>
        <shortName evidence="8">CMP kinase</shortName>
    </alternativeName>
</protein>
<dbReference type="Pfam" id="PF02224">
    <property type="entry name" value="Cytidylate_kin"/>
    <property type="match status" value="1"/>
</dbReference>
<keyword evidence="11" id="KW-1185">Reference proteome</keyword>
<dbReference type="EMBL" id="CP003344">
    <property type="protein sequence ID" value="AGA69767.1"/>
    <property type="molecule type" value="Genomic_DNA"/>
</dbReference>
<feature type="binding site" evidence="8">
    <location>
        <begin position="11"/>
        <end position="19"/>
    </location>
    <ligand>
        <name>ATP</name>
        <dbReference type="ChEBI" id="CHEBI:30616"/>
    </ligand>
</feature>
<dbReference type="GO" id="GO:0015949">
    <property type="term" value="P:nucleobase-containing small molecule interconversion"/>
    <property type="evidence" value="ECO:0007669"/>
    <property type="project" value="TreeGrafter"/>
</dbReference>
<evidence type="ECO:0000256" key="2">
    <source>
        <dbReference type="ARBA" id="ARBA00022679"/>
    </source>
</evidence>
<comment type="catalytic activity">
    <reaction evidence="7 8">
        <text>CMP + ATP = CDP + ADP</text>
        <dbReference type="Rhea" id="RHEA:11600"/>
        <dbReference type="ChEBI" id="CHEBI:30616"/>
        <dbReference type="ChEBI" id="CHEBI:58069"/>
        <dbReference type="ChEBI" id="CHEBI:60377"/>
        <dbReference type="ChEBI" id="CHEBI:456216"/>
        <dbReference type="EC" id="2.7.4.25"/>
    </reaction>
</comment>
<evidence type="ECO:0000256" key="5">
    <source>
        <dbReference type="ARBA" id="ARBA00022840"/>
    </source>
</evidence>
<dbReference type="PANTHER" id="PTHR21299">
    <property type="entry name" value="CYTIDYLATE KINASE/PANTOATE-BETA-ALANINE LIGASE"/>
    <property type="match status" value="1"/>
</dbReference>
<evidence type="ECO:0000256" key="1">
    <source>
        <dbReference type="ARBA" id="ARBA00009427"/>
    </source>
</evidence>
<evidence type="ECO:0000256" key="3">
    <source>
        <dbReference type="ARBA" id="ARBA00022741"/>
    </source>
</evidence>
<dbReference type="InterPro" id="IPR003136">
    <property type="entry name" value="Cytidylate_kin"/>
</dbReference>